<dbReference type="Gene3D" id="3.90.79.10">
    <property type="entry name" value="Nucleoside Triphosphate Pyrophosphohydrolase"/>
    <property type="match status" value="1"/>
</dbReference>
<keyword evidence="5" id="KW-1185">Reference proteome</keyword>
<dbReference type="PANTHER" id="PTHR43736">
    <property type="entry name" value="ADP-RIBOSE PYROPHOSPHATASE"/>
    <property type="match status" value="1"/>
</dbReference>
<dbReference type="InterPro" id="IPR020476">
    <property type="entry name" value="Nudix_hydrolase"/>
</dbReference>
<feature type="domain" description="Nudix hydrolase" evidence="3">
    <location>
        <begin position="139"/>
        <end position="281"/>
    </location>
</feature>
<dbReference type="InterPro" id="IPR000086">
    <property type="entry name" value="NUDIX_hydrolase_dom"/>
</dbReference>
<keyword evidence="2" id="KW-0378">Hydrolase</keyword>
<reference evidence="5" key="1">
    <citation type="journal article" date="2019" name="Int. J. Syst. Evol. Microbiol.">
        <title>The Global Catalogue of Microorganisms (GCM) 10K type strain sequencing project: providing services to taxonomists for standard genome sequencing and annotation.</title>
        <authorList>
            <consortium name="The Broad Institute Genomics Platform"/>
            <consortium name="The Broad Institute Genome Sequencing Center for Infectious Disease"/>
            <person name="Wu L."/>
            <person name="Ma J."/>
        </authorList>
    </citation>
    <scope>NUCLEOTIDE SEQUENCE [LARGE SCALE GENOMIC DNA]</scope>
    <source>
        <strain evidence="5">JCM 17938</strain>
    </source>
</reference>
<dbReference type="InterPro" id="IPR015797">
    <property type="entry name" value="NUDIX_hydrolase-like_dom_sf"/>
</dbReference>
<gene>
    <name evidence="4" type="ORF">GCM10023195_16890</name>
</gene>
<evidence type="ECO:0000256" key="1">
    <source>
        <dbReference type="ARBA" id="ARBA00005582"/>
    </source>
</evidence>
<dbReference type="EMBL" id="BAABHJ010000005">
    <property type="protein sequence ID" value="GAA4604915.1"/>
    <property type="molecule type" value="Genomic_DNA"/>
</dbReference>
<name>A0ABP8TD01_9ACTN</name>
<organism evidence="4 5">
    <name type="scientific">Actinoallomurus liliacearum</name>
    <dbReference type="NCBI Taxonomy" id="1080073"/>
    <lineage>
        <taxon>Bacteria</taxon>
        <taxon>Bacillati</taxon>
        <taxon>Actinomycetota</taxon>
        <taxon>Actinomycetes</taxon>
        <taxon>Streptosporangiales</taxon>
        <taxon>Thermomonosporaceae</taxon>
        <taxon>Actinoallomurus</taxon>
    </lineage>
</organism>
<dbReference type="PROSITE" id="PS51462">
    <property type="entry name" value="NUDIX"/>
    <property type="match status" value="1"/>
</dbReference>
<dbReference type="SUPFAM" id="SSF55811">
    <property type="entry name" value="Nudix"/>
    <property type="match status" value="1"/>
</dbReference>
<sequence length="291" mass="32949">MSGRGKTKPRDTERRLPADNYQETIMTLLGQTLPGYTHESVLKGIEDGADWADPTMDPTTIDWAERQARAAIPFDVENGRPVAPVKTDIRYGRNELGHWGEALAADAVVFVFLKDGRRFRKGGRRFLRDVRRFLKSGCRFRKDVRRFLRDVRRFLMGGRRLILMVERADGHGWAVPGGFVDPGEVDRKAYREAAARELNEETGLTLPGASWTEMKPRYVPDPRASDEAWMVTVPCVADLDVDQLPSVKGQDDAKHAVWVPADSYDELVEYLDRVHSGKVFAAHVDMLRSLL</sequence>
<dbReference type="Proteomes" id="UP001500212">
    <property type="component" value="Unassembled WGS sequence"/>
</dbReference>
<dbReference type="Pfam" id="PF00293">
    <property type="entry name" value="NUDIX"/>
    <property type="match status" value="1"/>
</dbReference>
<evidence type="ECO:0000259" key="3">
    <source>
        <dbReference type="PROSITE" id="PS51462"/>
    </source>
</evidence>
<evidence type="ECO:0000313" key="5">
    <source>
        <dbReference type="Proteomes" id="UP001500212"/>
    </source>
</evidence>
<proteinExistence type="inferred from homology"/>
<comment type="caution">
    <text evidence="4">The sequence shown here is derived from an EMBL/GenBank/DDBJ whole genome shotgun (WGS) entry which is preliminary data.</text>
</comment>
<comment type="similarity">
    <text evidence="1">Belongs to the Nudix hydrolase family.</text>
</comment>
<accession>A0ABP8TD01</accession>
<dbReference type="PRINTS" id="PR00502">
    <property type="entry name" value="NUDIXFAMILY"/>
</dbReference>
<evidence type="ECO:0000313" key="4">
    <source>
        <dbReference type="EMBL" id="GAA4604915.1"/>
    </source>
</evidence>
<dbReference type="PANTHER" id="PTHR43736:SF1">
    <property type="entry name" value="DIHYDRONEOPTERIN TRIPHOSPHATE DIPHOSPHATASE"/>
    <property type="match status" value="1"/>
</dbReference>
<protein>
    <recommendedName>
        <fullName evidence="3">Nudix hydrolase domain-containing protein</fullName>
    </recommendedName>
</protein>
<evidence type="ECO:0000256" key="2">
    <source>
        <dbReference type="ARBA" id="ARBA00022801"/>
    </source>
</evidence>